<protein>
    <submittedName>
        <fullName evidence="2">Putative methyltransferase YcgJ</fullName>
    </submittedName>
</protein>
<dbReference type="Pfam" id="PF13847">
    <property type="entry name" value="Methyltransf_31"/>
    <property type="match status" value="1"/>
</dbReference>
<dbReference type="EMBL" id="CCXS01000001">
    <property type="protein sequence ID" value="CEG21347.1"/>
    <property type="molecule type" value="Genomic_DNA"/>
</dbReference>
<gene>
    <name evidence="2" type="primary">ycgJ_1</name>
    <name evidence="2" type="ORF">BN1080_00255</name>
</gene>
<dbReference type="RefSeq" id="WP_052649783.1">
    <property type="nucleotide sequence ID" value="NZ_CCXS01000001.1"/>
</dbReference>
<dbReference type="GO" id="GO:0032259">
    <property type="term" value="P:methylation"/>
    <property type="evidence" value="ECO:0007669"/>
    <property type="project" value="UniProtKB-KW"/>
</dbReference>
<evidence type="ECO:0000259" key="1">
    <source>
        <dbReference type="Pfam" id="PF13847"/>
    </source>
</evidence>
<dbReference type="InterPro" id="IPR025714">
    <property type="entry name" value="Methyltranfer_dom"/>
</dbReference>
<name>A0A098EHQ4_9BACL</name>
<keyword evidence="2" id="KW-0489">Methyltransferase</keyword>
<evidence type="ECO:0000313" key="3">
    <source>
        <dbReference type="Proteomes" id="UP000043699"/>
    </source>
</evidence>
<sequence>MNEERFYEAVGKTNGWDFSRLRSRTEGELWDFYQLVAENAQSSAALLDIGTGGGEKVLEIAASFSAVTGIDRSKAMIETAKANLAKTDFSHVCFLEASSETLPFRESSFDYLSSRHAPFNPKEVWRVLKKGGTFYTQQVSEADKANLKEAFGRGQSFGQRDGALRDAYKRELVAAGFSEMEIREYDAAEYLERPEDLLFLLLHTPIIPNFGEQEGDFDRLQEFIGQNQTGKGIRTNSKRFLIMAKK</sequence>
<keyword evidence="3" id="KW-1185">Reference proteome</keyword>
<dbReference type="GO" id="GO:0008168">
    <property type="term" value="F:methyltransferase activity"/>
    <property type="evidence" value="ECO:0007669"/>
    <property type="project" value="UniProtKB-KW"/>
</dbReference>
<dbReference type="STRING" id="1499687.BN1080_00255"/>
<dbReference type="OrthoDB" id="9795864at2"/>
<dbReference type="Proteomes" id="UP000043699">
    <property type="component" value="Unassembled WGS sequence"/>
</dbReference>
<accession>A0A098EHQ4</accession>
<organism evidence="2 3">
    <name type="scientific">Planococcus massiliensis</name>
    <dbReference type="NCBI Taxonomy" id="1499687"/>
    <lineage>
        <taxon>Bacteria</taxon>
        <taxon>Bacillati</taxon>
        <taxon>Bacillota</taxon>
        <taxon>Bacilli</taxon>
        <taxon>Bacillales</taxon>
        <taxon>Caryophanaceae</taxon>
        <taxon>Planococcus</taxon>
    </lineage>
</organism>
<keyword evidence="2" id="KW-0808">Transferase</keyword>
<dbReference type="PANTHER" id="PTHR43460:SF1">
    <property type="entry name" value="METHYLTRANSFERASE TYPE 11 DOMAIN-CONTAINING PROTEIN"/>
    <property type="match status" value="1"/>
</dbReference>
<dbReference type="InterPro" id="IPR029063">
    <property type="entry name" value="SAM-dependent_MTases_sf"/>
</dbReference>
<dbReference type="SUPFAM" id="SSF53335">
    <property type="entry name" value="S-adenosyl-L-methionine-dependent methyltransferases"/>
    <property type="match status" value="1"/>
</dbReference>
<dbReference type="AlphaFoldDB" id="A0A098EHQ4"/>
<dbReference type="PANTHER" id="PTHR43460">
    <property type="entry name" value="METHYLTRANSFERASE"/>
    <property type="match status" value="1"/>
</dbReference>
<dbReference type="Gene3D" id="3.40.50.150">
    <property type="entry name" value="Vaccinia Virus protein VP39"/>
    <property type="match status" value="1"/>
</dbReference>
<evidence type="ECO:0000313" key="2">
    <source>
        <dbReference type="EMBL" id="CEG21347.1"/>
    </source>
</evidence>
<dbReference type="CDD" id="cd02440">
    <property type="entry name" value="AdoMet_MTases"/>
    <property type="match status" value="1"/>
</dbReference>
<dbReference type="InterPro" id="IPR052939">
    <property type="entry name" value="23S_rRNA_MeTrnsfrase_RlmA"/>
</dbReference>
<reference evidence="2 3" key="1">
    <citation type="submission" date="2014-09" db="EMBL/GenBank/DDBJ databases">
        <authorList>
            <person name="Urmite Genomes Urmite Genomes"/>
        </authorList>
    </citation>
    <scope>NUCLEOTIDE SEQUENCE [LARGE SCALE GENOMIC DNA]</scope>
    <source>
        <strain evidence="2 3">ES2</strain>
    </source>
</reference>
<proteinExistence type="predicted"/>
<feature type="domain" description="Methyltransferase" evidence="1">
    <location>
        <begin position="42"/>
        <end position="143"/>
    </location>
</feature>